<dbReference type="PROSITE" id="PS51272">
    <property type="entry name" value="SLH"/>
    <property type="match status" value="1"/>
</dbReference>
<dbReference type="InterPro" id="IPR051465">
    <property type="entry name" value="Cell_Envelope_Struct_Comp"/>
</dbReference>
<keyword evidence="4" id="KW-1185">Reference proteome</keyword>
<dbReference type="PANTHER" id="PTHR43308:SF5">
    <property type="entry name" value="S-LAYER PROTEIN _ PEPTIDOGLYCAN ENDO-BETA-N-ACETYLGLUCOSAMINIDASE"/>
    <property type="match status" value="1"/>
</dbReference>
<dbReference type="AlphaFoldDB" id="A0A1W1VTA9"/>
<gene>
    <name evidence="3" type="ORF">SAMN00808754_1508</name>
</gene>
<proteinExistence type="predicted"/>
<organism evidence="3 4">
    <name type="scientific">Thermanaeromonas toyohensis ToBE</name>
    <dbReference type="NCBI Taxonomy" id="698762"/>
    <lineage>
        <taxon>Bacteria</taxon>
        <taxon>Bacillati</taxon>
        <taxon>Bacillota</taxon>
        <taxon>Clostridia</taxon>
        <taxon>Neomoorellales</taxon>
        <taxon>Neomoorellaceae</taxon>
        <taxon>Thermanaeromonas</taxon>
    </lineage>
</organism>
<dbReference type="STRING" id="698762.SAMN00808754_1508"/>
<feature type="domain" description="SLH" evidence="2">
    <location>
        <begin position="38"/>
        <end position="101"/>
    </location>
</feature>
<sequence length="336" mass="37794">MGKKFTLLGFGVLTIVALVISVLIFPAIPALAEMEYRFVDKDSIETDFAWGKNDIIEAIDFELYKGYPDSTLRLGNDITRAEFAAVLARCIDVSGDPGPNWYDSAVDGLVKLGVIPDKGGDWNAPITRLEMAQWLGRLAKVYNLPEKDLGAAFSDTYDEDALRAARAGLVKGVSAGVLGADQYLNRAQAAVLLFRVARSVDTNLPTDEELIQARKEALEDVNANIVDFETRRNVDLSFYDKLPYKRVTRTYFEGERKFMYANKDNGRKNVRIILKEARIAEKHNSIAYVVSDIENEKGYKGYVVSRFKKIDGRWMMTQSSSPQNMTEWKMVKSVGW</sequence>
<accession>A0A1W1VTA9</accession>
<evidence type="ECO:0000259" key="2">
    <source>
        <dbReference type="PROSITE" id="PS51272"/>
    </source>
</evidence>
<dbReference type="Pfam" id="PF00395">
    <property type="entry name" value="SLH"/>
    <property type="match status" value="2"/>
</dbReference>
<dbReference type="OrthoDB" id="1699243at2"/>
<dbReference type="PANTHER" id="PTHR43308">
    <property type="entry name" value="OUTER MEMBRANE PROTEIN ALPHA-RELATED"/>
    <property type="match status" value="1"/>
</dbReference>
<evidence type="ECO:0000313" key="4">
    <source>
        <dbReference type="Proteomes" id="UP000192569"/>
    </source>
</evidence>
<evidence type="ECO:0000313" key="3">
    <source>
        <dbReference type="EMBL" id="SMB96503.1"/>
    </source>
</evidence>
<keyword evidence="1" id="KW-0677">Repeat</keyword>
<protein>
    <submittedName>
        <fullName evidence="3">S-layer homology domain-containing protein</fullName>
    </submittedName>
</protein>
<dbReference type="Proteomes" id="UP000192569">
    <property type="component" value="Chromosome I"/>
</dbReference>
<reference evidence="3 4" key="1">
    <citation type="submission" date="2017-04" db="EMBL/GenBank/DDBJ databases">
        <authorList>
            <person name="Afonso C.L."/>
            <person name="Miller P.J."/>
            <person name="Scott M.A."/>
            <person name="Spackman E."/>
            <person name="Goraichik I."/>
            <person name="Dimitrov K.M."/>
            <person name="Suarez D.L."/>
            <person name="Swayne D.E."/>
        </authorList>
    </citation>
    <scope>NUCLEOTIDE SEQUENCE [LARGE SCALE GENOMIC DNA]</scope>
    <source>
        <strain evidence="3 4">ToBE</strain>
    </source>
</reference>
<dbReference type="EMBL" id="LT838272">
    <property type="protein sequence ID" value="SMB96503.1"/>
    <property type="molecule type" value="Genomic_DNA"/>
</dbReference>
<dbReference type="RefSeq" id="WP_084665123.1">
    <property type="nucleotide sequence ID" value="NZ_LT838272.1"/>
</dbReference>
<evidence type="ECO:0000256" key="1">
    <source>
        <dbReference type="ARBA" id="ARBA00022737"/>
    </source>
</evidence>
<dbReference type="InterPro" id="IPR001119">
    <property type="entry name" value="SLH_dom"/>
</dbReference>
<name>A0A1W1VTA9_9FIRM</name>